<dbReference type="Gene3D" id="3.40.630.30">
    <property type="match status" value="1"/>
</dbReference>
<keyword evidence="7" id="KW-0067">ATP-binding</keyword>
<evidence type="ECO:0000256" key="6">
    <source>
        <dbReference type="ARBA" id="ARBA00022777"/>
    </source>
</evidence>
<dbReference type="Proteomes" id="UP000664169">
    <property type="component" value="Unassembled WGS sequence"/>
</dbReference>
<dbReference type="PROSITE" id="PS51731">
    <property type="entry name" value="GNAT_NAGS"/>
    <property type="match status" value="1"/>
</dbReference>
<dbReference type="Gene3D" id="3.40.1160.10">
    <property type="entry name" value="Acetylglutamate kinase-like"/>
    <property type="match status" value="1"/>
</dbReference>
<dbReference type="PANTHER" id="PTHR23342">
    <property type="entry name" value="N-ACETYLGLUTAMATE SYNTHASE"/>
    <property type="match status" value="1"/>
</dbReference>
<dbReference type="Pfam" id="PF04768">
    <property type="entry name" value="NAT"/>
    <property type="match status" value="1"/>
</dbReference>
<dbReference type="InterPro" id="IPR000534">
    <property type="entry name" value="Semialdehyde_DH_NAD-bd"/>
</dbReference>
<dbReference type="GO" id="GO:0006526">
    <property type="term" value="P:L-arginine biosynthetic process"/>
    <property type="evidence" value="ECO:0007669"/>
    <property type="project" value="UniProtKB-UniPathway"/>
</dbReference>
<evidence type="ECO:0000313" key="10">
    <source>
        <dbReference type="Proteomes" id="UP000664169"/>
    </source>
</evidence>
<evidence type="ECO:0000256" key="3">
    <source>
        <dbReference type="ARBA" id="ARBA00022605"/>
    </source>
</evidence>
<dbReference type="SUPFAM" id="SSF53633">
    <property type="entry name" value="Carbamate kinase-like"/>
    <property type="match status" value="1"/>
</dbReference>
<dbReference type="UniPathway" id="UPA00068">
    <property type="reaction ID" value="UER00107"/>
</dbReference>
<dbReference type="GO" id="GO:0003942">
    <property type="term" value="F:N-acetyl-gamma-glutamyl-phosphate reductase activity"/>
    <property type="evidence" value="ECO:0007669"/>
    <property type="project" value="TreeGrafter"/>
</dbReference>
<gene>
    <name evidence="9" type="ORF">GOMPHAMPRED_004766</name>
</gene>
<comment type="pathway">
    <text evidence="1">Amino-acid biosynthesis; L-arginine biosynthesis; N(2)-acetyl-L-ornithine from L-glutamate: step 2/4.</text>
</comment>
<comment type="caution">
    <text evidence="9">The sequence shown here is derived from an EMBL/GenBank/DDBJ whole genome shotgun (WGS) entry which is preliminary data.</text>
</comment>
<sequence length="647" mass="71556">MTPTGCVTRRTIQCYRSRACLKLIRSYNASSSINRGSLPQVRSYVSSHRSPPPTRTALIRLLSKIGSKREVEQYLSRFTSVSQQQFAVIKVGGAIITDHLKTLSEELEFLNSVGLFPIVVHGAGPQLNKILEAAGVEPQFEDGIRVTDAKTLALARSLFLEENMKLVSALEDLGVRARPITSGIFTADYLDANKYKLVGAITKVDKAPIEAAIHAGCLPILTSTAEHENGQILNVNADVAAGELARVLKPLKVIYLSEKGGLFYGDTGKKISEINLDIEYDHLMTQPWVKYGTRLKIKEIKKLLDDLPRTSSVAIIHPEDLQEELFTDRGAGTLIKRGNKIKIATTISEIDDIEAFKKALVRGRDGQEAEKLVQTYIEHLQGTKFKAYFDDNFEVVAIVILSQDGSSMAHLGTLSITRNGWLTNIADEVFTSIKIDQPKLFWTVKHSDENLPWFWDKSDGSLLKNGEVLFFYGATSLEAQKLMSDFDSSGKAILGNSNLESYLQQIPTSSLSGPNMQQVRAYSTSIVSLDDQAALFSTNPNPPIEPKSPSSTKLARVAFIGAHGYTGQALIDLLNRHPHLDLRHVSLRELAGQELEGYEKHEKHDKHDKRFVICDNLLKGAAMQCLQNMDLALGFGEVDGIPLRVDQ</sequence>
<dbReference type="EMBL" id="CAJPDQ010000003">
    <property type="protein sequence ID" value="CAF9906524.1"/>
    <property type="molecule type" value="Genomic_DNA"/>
</dbReference>
<dbReference type="GO" id="GO:0005759">
    <property type="term" value="C:mitochondrial matrix"/>
    <property type="evidence" value="ECO:0007669"/>
    <property type="project" value="TreeGrafter"/>
</dbReference>
<dbReference type="PANTHER" id="PTHR23342:SF0">
    <property type="entry name" value="N-ACETYLGLUTAMATE SYNTHASE, MITOCHONDRIAL"/>
    <property type="match status" value="1"/>
</dbReference>
<evidence type="ECO:0000259" key="8">
    <source>
        <dbReference type="PROSITE" id="PS51731"/>
    </source>
</evidence>
<dbReference type="InterPro" id="IPR001048">
    <property type="entry name" value="Asp/Glu/Uridylate_kinase"/>
</dbReference>
<name>A0A8H3EJS3_9LECA</name>
<evidence type="ECO:0000256" key="1">
    <source>
        <dbReference type="ARBA" id="ARBA00004828"/>
    </source>
</evidence>
<evidence type="ECO:0000256" key="5">
    <source>
        <dbReference type="ARBA" id="ARBA00022741"/>
    </source>
</evidence>
<evidence type="ECO:0000313" key="9">
    <source>
        <dbReference type="EMBL" id="CAF9906524.1"/>
    </source>
</evidence>
<dbReference type="AlphaFoldDB" id="A0A8H3EJS3"/>
<dbReference type="CDD" id="cd04263">
    <property type="entry name" value="DUF619-NAGK-FABP"/>
    <property type="match status" value="1"/>
</dbReference>
<dbReference type="GO" id="GO:0051287">
    <property type="term" value="F:NAD binding"/>
    <property type="evidence" value="ECO:0007669"/>
    <property type="project" value="InterPro"/>
</dbReference>
<proteinExistence type="predicted"/>
<dbReference type="FunFam" id="3.40.630.30:FF:000029">
    <property type="entry name" value="Bifunctional acetylglutamate kinase/N-acetyl-gamma-glutamyl-phosphate reductase"/>
    <property type="match status" value="1"/>
</dbReference>
<dbReference type="InterPro" id="IPR041734">
    <property type="entry name" value="NAGK-fArgBP"/>
</dbReference>
<dbReference type="FunFam" id="3.40.1160.10:FF:000011">
    <property type="entry name" value="N-acetyl-gamma-glutamyl-phosphate reductase, variant"/>
    <property type="match status" value="1"/>
</dbReference>
<keyword evidence="2" id="KW-0055">Arginine biosynthesis</keyword>
<keyword evidence="6" id="KW-0418">Kinase</keyword>
<feature type="domain" description="N-acetyltransferase" evidence="8">
    <location>
        <begin position="342"/>
        <end position="495"/>
    </location>
</feature>
<keyword evidence="5" id="KW-0547">Nucleotide-binding</keyword>
<keyword evidence="3" id="KW-0028">Amino-acid biosynthesis</keyword>
<dbReference type="OrthoDB" id="438291at2759"/>
<dbReference type="GO" id="GO:0005524">
    <property type="term" value="F:ATP binding"/>
    <property type="evidence" value="ECO:0007669"/>
    <property type="project" value="UniProtKB-KW"/>
</dbReference>
<organism evidence="9 10">
    <name type="scientific">Gomphillus americanus</name>
    <dbReference type="NCBI Taxonomy" id="1940652"/>
    <lineage>
        <taxon>Eukaryota</taxon>
        <taxon>Fungi</taxon>
        <taxon>Dikarya</taxon>
        <taxon>Ascomycota</taxon>
        <taxon>Pezizomycotina</taxon>
        <taxon>Lecanoromycetes</taxon>
        <taxon>OSLEUM clade</taxon>
        <taxon>Ostropomycetidae</taxon>
        <taxon>Ostropales</taxon>
        <taxon>Graphidaceae</taxon>
        <taxon>Gomphilloideae</taxon>
        <taxon>Gomphillus</taxon>
    </lineage>
</organism>
<dbReference type="Pfam" id="PF00696">
    <property type="entry name" value="AA_kinase"/>
    <property type="match status" value="1"/>
</dbReference>
<evidence type="ECO:0000256" key="4">
    <source>
        <dbReference type="ARBA" id="ARBA00022679"/>
    </source>
</evidence>
<evidence type="ECO:0000256" key="7">
    <source>
        <dbReference type="ARBA" id="ARBA00022840"/>
    </source>
</evidence>
<dbReference type="InterPro" id="IPR036393">
    <property type="entry name" value="AceGlu_kinase-like_sf"/>
</dbReference>
<dbReference type="NCBIfam" id="TIGR00761">
    <property type="entry name" value="argB"/>
    <property type="match status" value="1"/>
</dbReference>
<dbReference type="SUPFAM" id="SSF51735">
    <property type="entry name" value="NAD(P)-binding Rossmann-fold domains"/>
    <property type="match status" value="1"/>
</dbReference>
<dbReference type="Pfam" id="PF01118">
    <property type="entry name" value="Semialdhyde_dh"/>
    <property type="match status" value="1"/>
</dbReference>
<dbReference type="GO" id="GO:0003991">
    <property type="term" value="F:acetylglutamate kinase activity"/>
    <property type="evidence" value="ECO:0007669"/>
    <property type="project" value="TreeGrafter"/>
</dbReference>
<dbReference type="CDD" id="cd04252">
    <property type="entry name" value="AAK_NAGK-fArgBP"/>
    <property type="match status" value="1"/>
</dbReference>
<dbReference type="InterPro" id="IPR006855">
    <property type="entry name" value="Vertebrate-like_GNAT_dom"/>
</dbReference>
<keyword evidence="4" id="KW-0808">Transferase</keyword>
<dbReference type="Gene3D" id="3.40.50.720">
    <property type="entry name" value="NAD(P)-binding Rossmann-like Domain"/>
    <property type="match status" value="1"/>
</dbReference>
<reference evidence="9" key="1">
    <citation type="submission" date="2021-03" db="EMBL/GenBank/DDBJ databases">
        <authorList>
            <person name="Tagirdzhanova G."/>
        </authorList>
    </citation>
    <scope>NUCLEOTIDE SEQUENCE</scope>
</reference>
<dbReference type="InterPro" id="IPR004662">
    <property type="entry name" value="AcgluKinase_fam"/>
</dbReference>
<accession>A0A8H3EJS3</accession>
<protein>
    <recommendedName>
        <fullName evidence="8">N-acetyltransferase domain-containing protein</fullName>
    </recommendedName>
</protein>
<dbReference type="InterPro" id="IPR036291">
    <property type="entry name" value="NAD(P)-bd_dom_sf"/>
</dbReference>
<keyword evidence="10" id="KW-1185">Reference proteome</keyword>
<evidence type="ECO:0000256" key="2">
    <source>
        <dbReference type="ARBA" id="ARBA00022571"/>
    </source>
</evidence>